<dbReference type="EMBL" id="NKXS01008928">
    <property type="protein sequence ID" value="PIM97972.1"/>
    <property type="molecule type" value="Genomic_DNA"/>
</dbReference>
<protein>
    <submittedName>
        <fullName evidence="1">Uncharacterized protein</fullName>
    </submittedName>
</protein>
<organism evidence="1 2">
    <name type="scientific">Handroanthus impetiginosus</name>
    <dbReference type="NCBI Taxonomy" id="429701"/>
    <lineage>
        <taxon>Eukaryota</taxon>
        <taxon>Viridiplantae</taxon>
        <taxon>Streptophyta</taxon>
        <taxon>Embryophyta</taxon>
        <taxon>Tracheophyta</taxon>
        <taxon>Spermatophyta</taxon>
        <taxon>Magnoliopsida</taxon>
        <taxon>eudicotyledons</taxon>
        <taxon>Gunneridae</taxon>
        <taxon>Pentapetalae</taxon>
        <taxon>asterids</taxon>
        <taxon>lamiids</taxon>
        <taxon>Lamiales</taxon>
        <taxon>Bignoniaceae</taxon>
        <taxon>Crescentiina</taxon>
        <taxon>Tabebuia alliance</taxon>
        <taxon>Handroanthus</taxon>
    </lineage>
</organism>
<dbReference type="Proteomes" id="UP000231279">
    <property type="component" value="Unassembled WGS sequence"/>
</dbReference>
<evidence type="ECO:0000313" key="1">
    <source>
        <dbReference type="EMBL" id="PIM97972.1"/>
    </source>
</evidence>
<name>A0A2G9FY35_9LAMI</name>
<dbReference type="AlphaFoldDB" id="A0A2G9FY35"/>
<comment type="caution">
    <text evidence="1">The sequence shown here is derived from an EMBL/GenBank/DDBJ whole genome shotgun (WGS) entry which is preliminary data.</text>
</comment>
<reference evidence="2" key="1">
    <citation type="journal article" date="2018" name="Gigascience">
        <title>Genome assembly of the Pink Ipe (Handroanthus impetiginosus, Bignoniaceae), a highly valued, ecologically keystone Neotropical timber forest tree.</title>
        <authorList>
            <person name="Silva-Junior O.B."/>
            <person name="Grattapaglia D."/>
            <person name="Novaes E."/>
            <person name="Collevatti R.G."/>
        </authorList>
    </citation>
    <scope>NUCLEOTIDE SEQUENCE [LARGE SCALE GENOMIC DNA]</scope>
    <source>
        <strain evidence="2">cv. UFG-1</strain>
    </source>
</reference>
<evidence type="ECO:0000313" key="2">
    <source>
        <dbReference type="Proteomes" id="UP000231279"/>
    </source>
</evidence>
<proteinExistence type="predicted"/>
<accession>A0A2G9FY35</accession>
<keyword evidence="2" id="KW-1185">Reference proteome</keyword>
<gene>
    <name evidence="1" type="ORF">CDL12_29553</name>
</gene>
<sequence length="117" mass="13039">MKISKRELLWNKNCTAKKLTTNSKQWGGKNTGKIIKTWPQSYPEKFSLQHQVVGSSPRGRARVGVGGTTKLVVISKLCSTKGGIRKVIKYKAKVAVMQLCCCTWKHILLPDSEGKTH</sequence>